<gene>
    <name evidence="1" type="ORF">SFB21_1451</name>
</gene>
<comment type="caution">
    <text evidence="1">The sequence shown here is derived from an EMBL/GenBank/DDBJ whole genome shotgun (WGS) entry which is preliminary data.</text>
</comment>
<dbReference type="AlphaFoldDB" id="A0A811GAD9"/>
<name>A0A811GAD9_9GAMM</name>
<protein>
    <submittedName>
        <fullName evidence="1">Uncharacterized protein</fullName>
    </submittedName>
</protein>
<dbReference type="Proteomes" id="UP000489961">
    <property type="component" value="Unassembled WGS sequence"/>
</dbReference>
<sequence>MNEVLTQGEVFSISTLIYARLRRVAGRVIDVMYMVENKNYAQHVVDLATATQDTELKRLVTRLYSVMDLSVEPEVEQIEELIAEPIMEETYHSDVTEEEIYRAQVSHHYIGALR</sequence>
<evidence type="ECO:0000313" key="1">
    <source>
        <dbReference type="EMBL" id="CAB1214135.1"/>
    </source>
</evidence>
<proteinExistence type="predicted"/>
<organism evidence="1 2">
    <name type="scientific">Acinetobacter bouvetii</name>
    <dbReference type="NCBI Taxonomy" id="202951"/>
    <lineage>
        <taxon>Bacteria</taxon>
        <taxon>Pseudomonadati</taxon>
        <taxon>Pseudomonadota</taxon>
        <taxon>Gammaproteobacteria</taxon>
        <taxon>Moraxellales</taxon>
        <taxon>Moraxellaceae</taxon>
        <taxon>Acinetobacter</taxon>
    </lineage>
</organism>
<reference evidence="1 2" key="1">
    <citation type="submission" date="2020-02" db="EMBL/GenBank/DDBJ databases">
        <authorList>
            <person name="Chaudhuri R."/>
        </authorList>
    </citation>
    <scope>NUCLEOTIDE SEQUENCE [LARGE SCALE GENOMIC DNA]</scope>
    <source>
        <strain evidence="1">SFB21</strain>
    </source>
</reference>
<dbReference type="EMBL" id="CADDTS010000025">
    <property type="protein sequence ID" value="CAB1214135.1"/>
    <property type="molecule type" value="Genomic_DNA"/>
</dbReference>
<accession>A0A811GAD9</accession>
<evidence type="ECO:0000313" key="2">
    <source>
        <dbReference type="Proteomes" id="UP000489961"/>
    </source>
</evidence>